<gene>
    <name evidence="2" type="ORF">RFULGI_LOCUS11524</name>
</gene>
<name>A0A9N9I5S3_9GLOM</name>
<evidence type="ECO:0000256" key="1">
    <source>
        <dbReference type="SAM" id="Coils"/>
    </source>
</evidence>
<accession>A0A9N9I5S3</accession>
<comment type="caution">
    <text evidence="2">The sequence shown here is derived from an EMBL/GenBank/DDBJ whole genome shotgun (WGS) entry which is preliminary data.</text>
</comment>
<feature type="coiled-coil region" evidence="1">
    <location>
        <begin position="38"/>
        <end position="113"/>
    </location>
</feature>
<evidence type="ECO:0000313" key="3">
    <source>
        <dbReference type="Proteomes" id="UP000789396"/>
    </source>
</evidence>
<sequence>MKQKNPFLVDNRLKIHVWAAESRFRYFLHLENRKSWKRKKLEKQVSALKIDVNNLKDNCMLASQLLPKIIGIQEQISRLKNQQENQNNEISHIEELEKQVEQLQVQLVDNPDNQQFKKFLSNALLCANRKQGFTEQNKQLLSTVASSLEDMIPPVSREDIFRIKNLVDQGELFGQSKGDEKNLSNLNIEKQNFYRKKDDYLDDNGNIEQLQSQQEQAQIQLNQVGEKVNESISTFQTQMGKVDNEVSELTNKVDNLTTSNQQTQNEVDKIKTDSEKTEDILARHENRIDKVENHIAETKKQEANEIIEKAIQLQKREKAEAQARNQNIFNPYNPRN</sequence>
<protein>
    <submittedName>
        <fullName evidence="2">17788_t:CDS:1</fullName>
    </submittedName>
</protein>
<evidence type="ECO:0000313" key="2">
    <source>
        <dbReference type="EMBL" id="CAG8722021.1"/>
    </source>
</evidence>
<dbReference type="EMBL" id="CAJVPZ010025316">
    <property type="protein sequence ID" value="CAG8722021.1"/>
    <property type="molecule type" value="Genomic_DNA"/>
</dbReference>
<proteinExistence type="predicted"/>
<keyword evidence="3" id="KW-1185">Reference proteome</keyword>
<dbReference type="Proteomes" id="UP000789396">
    <property type="component" value="Unassembled WGS sequence"/>
</dbReference>
<organism evidence="2 3">
    <name type="scientific">Racocetra fulgida</name>
    <dbReference type="NCBI Taxonomy" id="60492"/>
    <lineage>
        <taxon>Eukaryota</taxon>
        <taxon>Fungi</taxon>
        <taxon>Fungi incertae sedis</taxon>
        <taxon>Mucoromycota</taxon>
        <taxon>Glomeromycotina</taxon>
        <taxon>Glomeromycetes</taxon>
        <taxon>Diversisporales</taxon>
        <taxon>Gigasporaceae</taxon>
        <taxon>Racocetra</taxon>
    </lineage>
</organism>
<keyword evidence="1" id="KW-0175">Coiled coil</keyword>
<feature type="coiled-coil region" evidence="1">
    <location>
        <begin position="207"/>
        <end position="324"/>
    </location>
</feature>
<dbReference type="AlphaFoldDB" id="A0A9N9I5S3"/>
<reference evidence="2" key="1">
    <citation type="submission" date="2021-06" db="EMBL/GenBank/DDBJ databases">
        <authorList>
            <person name="Kallberg Y."/>
            <person name="Tangrot J."/>
            <person name="Rosling A."/>
        </authorList>
    </citation>
    <scope>NUCLEOTIDE SEQUENCE</scope>
    <source>
        <strain evidence="2">IN212</strain>
    </source>
</reference>